<proteinExistence type="predicted"/>
<evidence type="ECO:0000256" key="1">
    <source>
        <dbReference type="SAM" id="MobiDB-lite"/>
    </source>
</evidence>
<accession>A0A498P1S6</accession>
<gene>
    <name evidence="2" type="ORF">ROHU_001661</name>
</gene>
<keyword evidence="3" id="KW-1185">Reference proteome</keyword>
<feature type="compositionally biased region" description="Basic and acidic residues" evidence="1">
    <location>
        <begin position="56"/>
        <end position="105"/>
    </location>
</feature>
<protein>
    <submittedName>
        <fullName evidence="2">Uncharacterized protein</fullName>
    </submittedName>
</protein>
<evidence type="ECO:0000313" key="2">
    <source>
        <dbReference type="EMBL" id="RXN37856.1"/>
    </source>
</evidence>
<dbReference type="EMBL" id="QBIY01005365">
    <property type="protein sequence ID" value="RXN37856.1"/>
    <property type="molecule type" value="Genomic_DNA"/>
</dbReference>
<feature type="region of interest" description="Disordered" evidence="1">
    <location>
        <begin position="52"/>
        <end position="105"/>
    </location>
</feature>
<comment type="caution">
    <text evidence="2">The sequence shown here is derived from an EMBL/GenBank/DDBJ whole genome shotgun (WGS) entry which is preliminary data.</text>
</comment>
<sequence length="105" mass="12173">MSRPGVFLEKDEHGVCLTITNCSYDSWSCQAMSYTNGNEDKQNFTATCNLFQQEPGHGRDDGVGRGESEWSNRRDWRDGRDDSKWSNRSDKREGRDGRDWRGGRY</sequence>
<reference evidence="2 3" key="1">
    <citation type="submission" date="2018-03" db="EMBL/GenBank/DDBJ databases">
        <title>Draft genome sequence of Rohu Carp (Labeo rohita).</title>
        <authorList>
            <person name="Das P."/>
            <person name="Kushwaha B."/>
            <person name="Joshi C.G."/>
            <person name="Kumar D."/>
            <person name="Nagpure N.S."/>
            <person name="Sahoo L."/>
            <person name="Das S.P."/>
            <person name="Bit A."/>
            <person name="Patnaik S."/>
            <person name="Meher P.K."/>
            <person name="Jayasankar P."/>
            <person name="Koringa P.G."/>
            <person name="Patel N.V."/>
            <person name="Hinsu A.T."/>
            <person name="Kumar R."/>
            <person name="Pandey M."/>
            <person name="Agarwal S."/>
            <person name="Srivastava S."/>
            <person name="Singh M."/>
            <person name="Iquebal M.A."/>
            <person name="Jaiswal S."/>
            <person name="Angadi U.B."/>
            <person name="Kumar N."/>
            <person name="Raza M."/>
            <person name="Shah T.M."/>
            <person name="Rai A."/>
            <person name="Jena J.K."/>
        </authorList>
    </citation>
    <scope>NUCLEOTIDE SEQUENCE [LARGE SCALE GENOMIC DNA]</scope>
    <source>
        <strain evidence="2">DASCIFA01</strain>
        <tissue evidence="2">Testis</tissue>
    </source>
</reference>
<dbReference type="Proteomes" id="UP000290572">
    <property type="component" value="Unassembled WGS sequence"/>
</dbReference>
<name>A0A498P1S6_LABRO</name>
<organism evidence="2 3">
    <name type="scientific">Labeo rohita</name>
    <name type="common">Indian major carp</name>
    <name type="synonym">Cyprinus rohita</name>
    <dbReference type="NCBI Taxonomy" id="84645"/>
    <lineage>
        <taxon>Eukaryota</taxon>
        <taxon>Metazoa</taxon>
        <taxon>Chordata</taxon>
        <taxon>Craniata</taxon>
        <taxon>Vertebrata</taxon>
        <taxon>Euteleostomi</taxon>
        <taxon>Actinopterygii</taxon>
        <taxon>Neopterygii</taxon>
        <taxon>Teleostei</taxon>
        <taxon>Ostariophysi</taxon>
        <taxon>Cypriniformes</taxon>
        <taxon>Cyprinidae</taxon>
        <taxon>Labeoninae</taxon>
        <taxon>Labeonini</taxon>
        <taxon>Labeo</taxon>
    </lineage>
</organism>
<evidence type="ECO:0000313" key="3">
    <source>
        <dbReference type="Proteomes" id="UP000290572"/>
    </source>
</evidence>
<dbReference type="AlphaFoldDB" id="A0A498P1S6"/>